<name>A0ACA9RBJ5_9GLOM</name>
<dbReference type="EMBL" id="CAJVPW010064544">
    <property type="protein sequence ID" value="CAG8786009.1"/>
    <property type="molecule type" value="Genomic_DNA"/>
</dbReference>
<protein>
    <submittedName>
        <fullName evidence="1">5667_t:CDS:1</fullName>
    </submittedName>
</protein>
<sequence length="93" mass="10501">STVFKKTRIYSSTVYGQCGTVNNNNIRTGREPSPEITQNFSFAEDEQGAVVEPFINLAEKAIYEFLVKHESIIPLEVVEKFTAKQRPSVSIDF</sequence>
<feature type="non-terminal residue" evidence="1">
    <location>
        <position position="93"/>
    </location>
</feature>
<evidence type="ECO:0000313" key="1">
    <source>
        <dbReference type="EMBL" id="CAG8786009.1"/>
    </source>
</evidence>
<reference evidence="1" key="1">
    <citation type="submission" date="2021-06" db="EMBL/GenBank/DDBJ databases">
        <authorList>
            <person name="Kallberg Y."/>
            <person name="Tangrot J."/>
            <person name="Rosling A."/>
        </authorList>
    </citation>
    <scope>NUCLEOTIDE SEQUENCE</scope>
    <source>
        <strain evidence="1">28 12/20/2015</strain>
    </source>
</reference>
<evidence type="ECO:0000313" key="2">
    <source>
        <dbReference type="Proteomes" id="UP000789366"/>
    </source>
</evidence>
<accession>A0ACA9RBJ5</accession>
<dbReference type="Proteomes" id="UP000789366">
    <property type="component" value="Unassembled WGS sequence"/>
</dbReference>
<comment type="caution">
    <text evidence="1">The sequence shown here is derived from an EMBL/GenBank/DDBJ whole genome shotgun (WGS) entry which is preliminary data.</text>
</comment>
<keyword evidence="2" id="KW-1185">Reference proteome</keyword>
<organism evidence="1 2">
    <name type="scientific">Cetraspora pellucida</name>
    <dbReference type="NCBI Taxonomy" id="1433469"/>
    <lineage>
        <taxon>Eukaryota</taxon>
        <taxon>Fungi</taxon>
        <taxon>Fungi incertae sedis</taxon>
        <taxon>Mucoromycota</taxon>
        <taxon>Glomeromycotina</taxon>
        <taxon>Glomeromycetes</taxon>
        <taxon>Diversisporales</taxon>
        <taxon>Gigasporaceae</taxon>
        <taxon>Cetraspora</taxon>
    </lineage>
</organism>
<gene>
    <name evidence="1" type="ORF">SPELUC_LOCUS16794</name>
</gene>
<feature type="non-terminal residue" evidence="1">
    <location>
        <position position="1"/>
    </location>
</feature>
<proteinExistence type="predicted"/>